<gene>
    <name evidence="8" type="ORF">MSPICULIGERA_LOCUS8808</name>
</gene>
<evidence type="ECO:0000256" key="5">
    <source>
        <dbReference type="ARBA" id="ARBA00023098"/>
    </source>
</evidence>
<keyword evidence="4 7" id="KW-0442">Lipid degradation</keyword>
<protein>
    <recommendedName>
        <fullName evidence="7">Phospholipase B-like</fullName>
        <ecNumber evidence="7">3.1.1.-</ecNumber>
    </recommendedName>
</protein>
<proteinExistence type="inferred from homology"/>
<evidence type="ECO:0000256" key="7">
    <source>
        <dbReference type="RuleBase" id="RU364138"/>
    </source>
</evidence>
<dbReference type="Proteomes" id="UP001177023">
    <property type="component" value="Unassembled WGS sequence"/>
</dbReference>
<evidence type="ECO:0000256" key="2">
    <source>
        <dbReference type="ARBA" id="ARBA00022729"/>
    </source>
</evidence>
<comment type="similarity">
    <text evidence="1 7">Belongs to the phospholipase B-like family.</text>
</comment>
<dbReference type="GO" id="GO:0004620">
    <property type="term" value="F:phospholipase activity"/>
    <property type="evidence" value="ECO:0007669"/>
    <property type="project" value="InterPro"/>
</dbReference>
<comment type="function">
    <text evidence="7">Putative phospholipase.</text>
</comment>
<evidence type="ECO:0000256" key="4">
    <source>
        <dbReference type="ARBA" id="ARBA00022963"/>
    </source>
</evidence>
<accession>A0AA36CLW0</accession>
<keyword evidence="5 7" id="KW-0443">Lipid metabolism</keyword>
<comment type="caution">
    <text evidence="8">The sequence shown here is derived from an EMBL/GenBank/DDBJ whole genome shotgun (WGS) entry which is preliminary data.</text>
</comment>
<dbReference type="GO" id="GO:0009395">
    <property type="term" value="P:phospholipid catabolic process"/>
    <property type="evidence" value="ECO:0007669"/>
    <property type="project" value="TreeGrafter"/>
</dbReference>
<feature type="non-terminal residue" evidence="8">
    <location>
        <position position="1"/>
    </location>
</feature>
<evidence type="ECO:0000256" key="6">
    <source>
        <dbReference type="ARBA" id="ARBA00023180"/>
    </source>
</evidence>
<dbReference type="PANTHER" id="PTHR12370:SF7">
    <property type="entry name" value="PHOSPHOLIPASE B-LIKE 2-RELATED"/>
    <property type="match status" value="1"/>
</dbReference>
<dbReference type="EMBL" id="CATQJA010002305">
    <property type="protein sequence ID" value="CAJ0570366.1"/>
    <property type="molecule type" value="Genomic_DNA"/>
</dbReference>
<dbReference type="GO" id="GO:0005576">
    <property type="term" value="C:extracellular region"/>
    <property type="evidence" value="ECO:0007669"/>
    <property type="project" value="TreeGrafter"/>
</dbReference>
<keyword evidence="3 7" id="KW-0378">Hydrolase</keyword>
<dbReference type="Pfam" id="PF04916">
    <property type="entry name" value="Phospholip_B"/>
    <property type="match status" value="1"/>
</dbReference>
<reference evidence="8" key="1">
    <citation type="submission" date="2023-06" db="EMBL/GenBank/DDBJ databases">
        <authorList>
            <person name="Delattre M."/>
        </authorList>
    </citation>
    <scope>NUCLEOTIDE SEQUENCE</scope>
    <source>
        <strain evidence="8">AF72</strain>
    </source>
</reference>
<dbReference type="AlphaFoldDB" id="A0AA36CLW0"/>
<evidence type="ECO:0000313" key="8">
    <source>
        <dbReference type="EMBL" id="CAJ0570366.1"/>
    </source>
</evidence>
<name>A0AA36CLW0_9BILA</name>
<dbReference type="Gene3D" id="3.60.60.30">
    <property type="match status" value="1"/>
</dbReference>
<organism evidence="8 9">
    <name type="scientific">Mesorhabditis spiculigera</name>
    <dbReference type="NCBI Taxonomy" id="96644"/>
    <lineage>
        <taxon>Eukaryota</taxon>
        <taxon>Metazoa</taxon>
        <taxon>Ecdysozoa</taxon>
        <taxon>Nematoda</taxon>
        <taxon>Chromadorea</taxon>
        <taxon>Rhabditida</taxon>
        <taxon>Rhabditina</taxon>
        <taxon>Rhabditomorpha</taxon>
        <taxon>Rhabditoidea</taxon>
        <taxon>Rhabditidae</taxon>
        <taxon>Mesorhabditinae</taxon>
        <taxon>Mesorhabditis</taxon>
    </lineage>
</organism>
<keyword evidence="2" id="KW-0732">Signal</keyword>
<dbReference type="InterPro" id="IPR007000">
    <property type="entry name" value="PLipase_B-like"/>
</dbReference>
<evidence type="ECO:0000256" key="1">
    <source>
        <dbReference type="ARBA" id="ARBA00007835"/>
    </source>
</evidence>
<dbReference type="EC" id="3.1.1.-" evidence="7"/>
<keyword evidence="6" id="KW-0325">Glycoprotein</keyword>
<evidence type="ECO:0000256" key="3">
    <source>
        <dbReference type="ARBA" id="ARBA00022801"/>
    </source>
</evidence>
<keyword evidence="9" id="KW-1185">Reference proteome</keyword>
<sequence length="596" mass="68773">MAPLHDTTPSLPGALFIASVALLLYGIPEKTITKHVDLSTLGNTEDGRPYIYRKPGHQHEYSTYELCKDDGRLEVFKADECGQQLALARFKNAVNSTGWAFLEIETNGEQTPFEQAYAAGYLEGTLTRKLIEHQLHNVLSNFCTGKEEYCEKLREFVKENQAWTQEFLTKTPTEDPYYSAIHRTYYQLQGLIDAYERRRPTVHASFEFHQIVFLNWLGEFYDLEVKFNNTRAGVDIPEKCSALVKLAPDNKDLFFAHVTMFAYNQMLRVVKLYKFGYDQAAYPGHTISFTGYPGVIASQDDFHLTSSKIAVMETTIGVYDQRKMEHTKAVGQFPCWLRSMTASLLADSANGWVEIFMRHHMGTYNNQWMIVDYKLFEPGHPLKENTFWVLETMPGFHVARDKSAELQSTTYHPSYNLPHEKEIVEYSALEKFARAFDKTRYQEIGGDYYRSGKSPRAKIFARDHHKATDFESFTKLLRSINYKNDELSRCNCDPPYSGEAAIAARGDLNDPNGRYEFGAIGHRNHGAIDFKGINYERAKKFSFRAWGAPAWDKENEVPVFEWSDFERRSPIRVPHRGHPDRFDFEHLEVEWEANLA</sequence>
<evidence type="ECO:0000313" key="9">
    <source>
        <dbReference type="Proteomes" id="UP001177023"/>
    </source>
</evidence>
<dbReference type="PANTHER" id="PTHR12370">
    <property type="entry name" value="PHOSPHOLIPASE B-RELATED"/>
    <property type="match status" value="1"/>
</dbReference>